<dbReference type="AlphaFoldDB" id="A0A0P6YYF1"/>
<dbReference type="STRING" id="70996.SE18_06525"/>
<comment type="caution">
    <text evidence="2">The sequence shown here is derived from an EMBL/GenBank/DDBJ whole genome shotgun (WGS) entry which is preliminary data.</text>
</comment>
<dbReference type="InterPro" id="IPR006675">
    <property type="entry name" value="HDIG_dom"/>
</dbReference>
<evidence type="ECO:0000313" key="3">
    <source>
        <dbReference type="Proteomes" id="UP000050277"/>
    </source>
</evidence>
<gene>
    <name evidence="2" type="ORF">SE18_06525</name>
</gene>
<feature type="domain" description="HD" evidence="1">
    <location>
        <begin position="23"/>
        <end position="118"/>
    </location>
</feature>
<name>A0A0P6YYF1_9CHLR</name>
<dbReference type="InterPro" id="IPR006674">
    <property type="entry name" value="HD_domain"/>
</dbReference>
<keyword evidence="2" id="KW-0378">Hydrolase</keyword>
<dbReference type="EMBL" id="LGKP01000012">
    <property type="protein sequence ID" value="KPL90278.1"/>
    <property type="molecule type" value="Genomic_DNA"/>
</dbReference>
<dbReference type="NCBIfam" id="TIGR00277">
    <property type="entry name" value="HDIG"/>
    <property type="match status" value="1"/>
</dbReference>
<dbReference type="RefSeq" id="WP_054533627.1">
    <property type="nucleotide sequence ID" value="NZ_LGKP01000012.1"/>
</dbReference>
<dbReference type="Gene3D" id="1.10.3210.10">
    <property type="entry name" value="Hypothetical protein af1432"/>
    <property type="match status" value="1"/>
</dbReference>
<protein>
    <submittedName>
        <fullName evidence="2">HAD family hydrolase</fullName>
    </submittedName>
</protein>
<dbReference type="PANTHER" id="PTHR38659">
    <property type="entry name" value="METAL-DEPENDENT PHOSPHOHYDROLASE"/>
    <property type="match status" value="1"/>
</dbReference>
<dbReference type="PANTHER" id="PTHR38659:SF2">
    <property type="entry name" value="HDIG DOMAIN PROTEIN"/>
    <property type="match status" value="1"/>
</dbReference>
<evidence type="ECO:0000259" key="1">
    <source>
        <dbReference type="Pfam" id="PF01966"/>
    </source>
</evidence>
<dbReference type="PATRIC" id="fig|70996.4.peg.4657"/>
<dbReference type="Proteomes" id="UP000050277">
    <property type="component" value="Unassembled WGS sequence"/>
</dbReference>
<dbReference type="GO" id="GO:0016787">
    <property type="term" value="F:hydrolase activity"/>
    <property type="evidence" value="ECO:0007669"/>
    <property type="project" value="UniProtKB-KW"/>
</dbReference>
<organism evidence="2 3">
    <name type="scientific">Herpetosiphon geysericola</name>
    <dbReference type="NCBI Taxonomy" id="70996"/>
    <lineage>
        <taxon>Bacteria</taxon>
        <taxon>Bacillati</taxon>
        <taxon>Chloroflexota</taxon>
        <taxon>Chloroflexia</taxon>
        <taxon>Herpetosiphonales</taxon>
        <taxon>Herpetosiphonaceae</taxon>
        <taxon>Herpetosiphon</taxon>
    </lineage>
</organism>
<keyword evidence="3" id="KW-1185">Reference proteome</keyword>
<proteinExistence type="predicted"/>
<dbReference type="OrthoDB" id="9801160at2"/>
<dbReference type="Pfam" id="PF01966">
    <property type="entry name" value="HD"/>
    <property type="match status" value="1"/>
</dbReference>
<evidence type="ECO:0000313" key="2">
    <source>
        <dbReference type="EMBL" id="KPL90278.1"/>
    </source>
</evidence>
<accession>A0A0P6YYF1</accession>
<reference evidence="2 3" key="1">
    <citation type="submission" date="2015-07" db="EMBL/GenBank/DDBJ databases">
        <title>Whole genome sequence of Herpetosiphon geysericola DSM 7119.</title>
        <authorList>
            <person name="Hemp J."/>
            <person name="Ward L.M."/>
            <person name="Pace L.A."/>
            <person name="Fischer W.W."/>
        </authorList>
    </citation>
    <scope>NUCLEOTIDE SEQUENCE [LARGE SCALE GENOMIC DNA]</scope>
    <source>
        <strain evidence="2 3">DSM 7119</strain>
    </source>
</reference>
<sequence>MVNSYAAAEALLAEWVQSESLRKHCLAVSTSMRHMAQRQQADAELWATVGLIHDLDYERFPNAAQSPTAEHPSEAVRVLRELGWSEEICRAILSHADYCHVERITPMEKTLYAVDELSGFVTAVALVRPDKSVHSVEVSSVKKKMKDKAFARAVNRDDILRGAQELDVPLETLIEEVIMALRGNAVALGLNGI</sequence>
<dbReference type="SUPFAM" id="SSF109604">
    <property type="entry name" value="HD-domain/PDEase-like"/>
    <property type="match status" value="1"/>
</dbReference>